<evidence type="ECO:0000313" key="3">
    <source>
        <dbReference type="EMBL" id="SEU32460.1"/>
    </source>
</evidence>
<dbReference type="InterPro" id="IPR023614">
    <property type="entry name" value="Porin_dom_sf"/>
</dbReference>
<feature type="region of interest" description="Disordered" evidence="1">
    <location>
        <begin position="28"/>
        <end position="61"/>
    </location>
</feature>
<accession>A0ABY1CQL7</accession>
<protein>
    <recommendedName>
        <fullName evidence="5">Zinc-regulated TonB-dependent outer membrane receptor</fullName>
    </recommendedName>
</protein>
<evidence type="ECO:0000313" key="4">
    <source>
        <dbReference type="Proteomes" id="UP000183760"/>
    </source>
</evidence>
<feature type="compositionally biased region" description="Low complexity" evidence="1">
    <location>
        <begin position="83"/>
        <end position="93"/>
    </location>
</feature>
<sequence>MSSVPRRPHGALFAVSLSVLLSTATAAAQELPPPSPDAGVPASDAPTAEPDAGPASDLPAGLTPEEMAQIEKAFGGDTQQGVPASTSAAPDATPGGGFPLSIPGASSGTNFLDMSFILDVAAAAFTSKEPLQGGAHDPTRNGFNLQQLELSIGSVVDPYFRFDANIVYSQFGVEIEEAYGTTLALPASLQVRAGQFLTRFGRLNATHPHAWDFVDQPFAMSRVFGGEGNRGLGVELSWLTPLPWFVEVTGSLTDATGEATARSFLASSGDRVLSPLDLQATGVVKQFFPLSDDLSFMWGLSGATGPNPTGYRNRTDIFGTDLYLRYRPITEASNTLVSLQVEALYRRRQVPGDVLTDFNSYAQLAWRFSQRWATAARYELGTAAKGEDGQVAVDPLDPEWTKSRDRVSVNLTFWPTEFSRLRFQAARDNARWRDEADYSAFLALELVTGAHGAHAF</sequence>
<organism evidence="3 4">
    <name type="scientific">Myxococcus fulvus</name>
    <dbReference type="NCBI Taxonomy" id="33"/>
    <lineage>
        <taxon>Bacteria</taxon>
        <taxon>Pseudomonadati</taxon>
        <taxon>Myxococcota</taxon>
        <taxon>Myxococcia</taxon>
        <taxon>Myxococcales</taxon>
        <taxon>Cystobacterineae</taxon>
        <taxon>Myxococcaceae</taxon>
        <taxon>Myxococcus</taxon>
    </lineage>
</organism>
<keyword evidence="4" id="KW-1185">Reference proteome</keyword>
<feature type="chain" id="PRO_5046052857" description="Zinc-regulated TonB-dependent outer membrane receptor" evidence="2">
    <location>
        <begin position="29"/>
        <end position="456"/>
    </location>
</feature>
<dbReference type="EMBL" id="FOIB01000009">
    <property type="protein sequence ID" value="SEU32460.1"/>
    <property type="molecule type" value="Genomic_DNA"/>
</dbReference>
<gene>
    <name evidence="3" type="ORF">SAMN05443572_109126</name>
</gene>
<reference evidence="3 4" key="1">
    <citation type="submission" date="2016-10" db="EMBL/GenBank/DDBJ databases">
        <authorList>
            <person name="Varghese N."/>
            <person name="Submissions S."/>
        </authorList>
    </citation>
    <scope>NUCLEOTIDE SEQUENCE [LARGE SCALE GENOMIC DNA]</scope>
    <source>
        <strain evidence="3 4">DSM 16525</strain>
    </source>
</reference>
<comment type="caution">
    <text evidence="3">The sequence shown here is derived from an EMBL/GenBank/DDBJ whole genome shotgun (WGS) entry which is preliminary data.</text>
</comment>
<name>A0ABY1CQL7_MYXFU</name>
<keyword evidence="2" id="KW-0732">Signal</keyword>
<proteinExistence type="predicted"/>
<dbReference type="Gene3D" id="2.40.160.10">
    <property type="entry name" value="Porin"/>
    <property type="match status" value="1"/>
</dbReference>
<evidence type="ECO:0008006" key="5">
    <source>
        <dbReference type="Google" id="ProtNLM"/>
    </source>
</evidence>
<dbReference type="RefSeq" id="WP_074957460.1">
    <property type="nucleotide sequence ID" value="NZ_BJXR01000034.1"/>
</dbReference>
<evidence type="ECO:0000256" key="1">
    <source>
        <dbReference type="SAM" id="MobiDB-lite"/>
    </source>
</evidence>
<feature type="signal peptide" evidence="2">
    <location>
        <begin position="1"/>
        <end position="28"/>
    </location>
</feature>
<feature type="region of interest" description="Disordered" evidence="1">
    <location>
        <begin position="77"/>
        <end position="100"/>
    </location>
</feature>
<dbReference type="Proteomes" id="UP000183760">
    <property type="component" value="Unassembled WGS sequence"/>
</dbReference>
<evidence type="ECO:0000256" key="2">
    <source>
        <dbReference type="SAM" id="SignalP"/>
    </source>
</evidence>